<dbReference type="Gene3D" id="3.30.420.10">
    <property type="entry name" value="Ribonuclease H-like superfamily/Ribonuclease H"/>
    <property type="match status" value="1"/>
</dbReference>
<keyword evidence="2" id="KW-1185">Reference proteome</keyword>
<name>A0A4Y2QXK1_ARAVE</name>
<reference evidence="1 2" key="1">
    <citation type="journal article" date="2019" name="Sci. Rep.">
        <title>Orb-weaving spider Araneus ventricosus genome elucidates the spidroin gene catalogue.</title>
        <authorList>
            <person name="Kono N."/>
            <person name="Nakamura H."/>
            <person name="Ohtoshi R."/>
            <person name="Moran D.A.P."/>
            <person name="Shinohara A."/>
            <person name="Yoshida Y."/>
            <person name="Fujiwara M."/>
            <person name="Mori M."/>
            <person name="Tomita M."/>
            <person name="Arakawa K."/>
        </authorList>
    </citation>
    <scope>NUCLEOTIDE SEQUENCE [LARGE SCALE GENOMIC DNA]</scope>
</reference>
<dbReference type="OrthoDB" id="9971063at2759"/>
<dbReference type="AlphaFoldDB" id="A0A4Y2QXK1"/>
<accession>A0A4Y2QXK1</accession>
<protein>
    <submittedName>
        <fullName evidence="1">Uncharacterized protein</fullName>
    </submittedName>
</protein>
<dbReference type="EMBL" id="BGPR01141243">
    <property type="protein sequence ID" value="GBN68142.1"/>
    <property type="molecule type" value="Genomic_DNA"/>
</dbReference>
<sequence>MQIVQKLPQRVALAAEMLSRIGNEHDFLNHTIFSDKATFHVSNRVNISTTAEFGDKKISMQYRKWKETDQKSMCCALLRDTVIGPFCFVETSV</sequence>
<dbReference type="GO" id="GO:0003676">
    <property type="term" value="F:nucleic acid binding"/>
    <property type="evidence" value="ECO:0007669"/>
    <property type="project" value="InterPro"/>
</dbReference>
<proteinExistence type="predicted"/>
<dbReference type="Proteomes" id="UP000499080">
    <property type="component" value="Unassembled WGS sequence"/>
</dbReference>
<evidence type="ECO:0000313" key="1">
    <source>
        <dbReference type="EMBL" id="GBN68142.1"/>
    </source>
</evidence>
<gene>
    <name evidence="1" type="ORF">AVEN_2970_1</name>
</gene>
<dbReference type="InterPro" id="IPR036397">
    <property type="entry name" value="RNaseH_sf"/>
</dbReference>
<comment type="caution">
    <text evidence="1">The sequence shown here is derived from an EMBL/GenBank/DDBJ whole genome shotgun (WGS) entry which is preliminary data.</text>
</comment>
<organism evidence="1 2">
    <name type="scientific">Araneus ventricosus</name>
    <name type="common">Orbweaver spider</name>
    <name type="synonym">Epeira ventricosa</name>
    <dbReference type="NCBI Taxonomy" id="182803"/>
    <lineage>
        <taxon>Eukaryota</taxon>
        <taxon>Metazoa</taxon>
        <taxon>Ecdysozoa</taxon>
        <taxon>Arthropoda</taxon>
        <taxon>Chelicerata</taxon>
        <taxon>Arachnida</taxon>
        <taxon>Araneae</taxon>
        <taxon>Araneomorphae</taxon>
        <taxon>Entelegynae</taxon>
        <taxon>Araneoidea</taxon>
        <taxon>Araneidae</taxon>
        <taxon>Araneus</taxon>
    </lineage>
</organism>
<evidence type="ECO:0000313" key="2">
    <source>
        <dbReference type="Proteomes" id="UP000499080"/>
    </source>
</evidence>